<gene>
    <name evidence="2" type="ORF">SCUD_LOCUS1799</name>
</gene>
<dbReference type="InterPro" id="IPR036045">
    <property type="entry name" value="Sec1-like_sf"/>
</dbReference>
<reference evidence="4" key="1">
    <citation type="submission" date="2016-06" db="UniProtKB">
        <authorList>
            <consortium name="WormBaseParasite"/>
        </authorList>
    </citation>
    <scope>IDENTIFICATION</scope>
</reference>
<evidence type="ECO:0000313" key="3">
    <source>
        <dbReference type="Proteomes" id="UP000279833"/>
    </source>
</evidence>
<protein>
    <submittedName>
        <fullName evidence="4">Sec1 family domain-containing protein 1</fullName>
    </submittedName>
</protein>
<reference evidence="2 3" key="2">
    <citation type="submission" date="2018-11" db="EMBL/GenBank/DDBJ databases">
        <authorList>
            <consortium name="Pathogen Informatics"/>
        </authorList>
    </citation>
    <scope>NUCLEOTIDE SEQUENCE [LARGE SCALE GENOMIC DNA]</scope>
    <source>
        <strain evidence="2">Dakar</strain>
        <strain evidence="3">Dakar, Senegal</strain>
    </source>
</reference>
<comment type="similarity">
    <text evidence="1">Belongs to the STXBP/unc-18/SEC1 family.</text>
</comment>
<dbReference type="InterPro" id="IPR027482">
    <property type="entry name" value="Sec1-like_dom2"/>
</dbReference>
<dbReference type="Pfam" id="PF00995">
    <property type="entry name" value="Sec1"/>
    <property type="match status" value="1"/>
</dbReference>
<dbReference type="SUPFAM" id="SSF56815">
    <property type="entry name" value="Sec1/munc18-like (SM) proteins"/>
    <property type="match status" value="1"/>
</dbReference>
<dbReference type="Proteomes" id="UP000279833">
    <property type="component" value="Unassembled WGS sequence"/>
</dbReference>
<dbReference type="InterPro" id="IPR043127">
    <property type="entry name" value="Sec-1-like_dom3a"/>
</dbReference>
<organism evidence="4">
    <name type="scientific">Schistosoma curassoni</name>
    <dbReference type="NCBI Taxonomy" id="6186"/>
    <lineage>
        <taxon>Eukaryota</taxon>
        <taxon>Metazoa</taxon>
        <taxon>Spiralia</taxon>
        <taxon>Lophotrochozoa</taxon>
        <taxon>Platyhelminthes</taxon>
        <taxon>Trematoda</taxon>
        <taxon>Digenea</taxon>
        <taxon>Strigeidida</taxon>
        <taxon>Schistosomatoidea</taxon>
        <taxon>Schistosomatidae</taxon>
        <taxon>Schistosoma</taxon>
    </lineage>
</organism>
<keyword evidence="3" id="KW-1185">Reference proteome</keyword>
<evidence type="ECO:0000256" key="1">
    <source>
        <dbReference type="ARBA" id="ARBA00009884"/>
    </source>
</evidence>
<name>A0A183JGH7_9TREM</name>
<proteinExistence type="inferred from homology"/>
<dbReference type="PANTHER" id="PTHR11679">
    <property type="entry name" value="VESICLE PROTEIN SORTING-ASSOCIATED"/>
    <property type="match status" value="1"/>
</dbReference>
<dbReference type="Gene3D" id="3.40.50.1910">
    <property type="match status" value="1"/>
</dbReference>
<evidence type="ECO:0000313" key="2">
    <source>
        <dbReference type="EMBL" id="VDO70061.1"/>
    </source>
</evidence>
<dbReference type="GO" id="GO:0016192">
    <property type="term" value="P:vesicle-mediated transport"/>
    <property type="evidence" value="ECO:0007669"/>
    <property type="project" value="InterPro"/>
</dbReference>
<dbReference type="AlphaFoldDB" id="A0A183JGH7"/>
<dbReference type="Gene3D" id="3.90.830.10">
    <property type="entry name" value="Syntaxin Binding Protein 1, Chain A, domain 2"/>
    <property type="match status" value="1"/>
</dbReference>
<accession>A0A183JGH7</accession>
<dbReference type="Gene3D" id="1.25.40.60">
    <property type="match status" value="1"/>
</dbReference>
<dbReference type="STRING" id="6186.A0A183JGH7"/>
<dbReference type="WBParaSite" id="SCUD_0000179801-mRNA-1">
    <property type="protein sequence ID" value="SCUD_0000179801-mRNA-1"/>
    <property type="gene ID" value="SCUD_0000179801"/>
</dbReference>
<dbReference type="EMBL" id="UZAK01001546">
    <property type="protein sequence ID" value="VDO70061.1"/>
    <property type="molecule type" value="Genomic_DNA"/>
</dbReference>
<dbReference type="InterPro" id="IPR001619">
    <property type="entry name" value="Sec1-like"/>
</dbReference>
<sequence length="383" mass="44210">MCAPVTVAGFVWANFNEKNDNYFIPRRQGYQDQYQCSITTDGKMSEDRECNSKRKSELRGFTFGVVSLSYFEVQKLQSMFSCTILIFSDSLDELVTESNLELARLVQVKLDTYKSDNPILGQGSHKDQSLLLIVDRSLDPVTPLLHELTLQAMCYDLLTVEENTIEYSGNRKANVADGDALWKEFRHQHVADVTRALPQRVREFAESKKQFVEFEEANLDNVPSKEDTNKNTVDIRDLSDLIKRMPQYQTESASYAAAYHIVETCMATFKKGVDKLCEIEQDLVMGENAKGEPITDPMRVLVDIFKYDFTTVEERLRLLLIFTLIKGNIYSFFIFFKTDLYNLTNICYCNVRINELTFFRLFSFGIINVLRNIKKLSLHSTFK</sequence>
<evidence type="ECO:0000313" key="4">
    <source>
        <dbReference type="WBParaSite" id="SCUD_0000179801-mRNA-1"/>
    </source>
</evidence>